<keyword evidence="2" id="KW-1185">Reference proteome</keyword>
<name>A0ABW0BKK1_9ACTN</name>
<evidence type="ECO:0000313" key="1">
    <source>
        <dbReference type="EMBL" id="MFC5177860.1"/>
    </source>
</evidence>
<evidence type="ECO:0000313" key="2">
    <source>
        <dbReference type="Proteomes" id="UP001596087"/>
    </source>
</evidence>
<dbReference type="RefSeq" id="WP_378591260.1">
    <property type="nucleotide sequence ID" value="NZ_JBHSKD010000018.1"/>
</dbReference>
<evidence type="ECO:0008006" key="3">
    <source>
        <dbReference type="Google" id="ProtNLM"/>
    </source>
</evidence>
<comment type="caution">
    <text evidence="1">The sequence shown here is derived from an EMBL/GenBank/DDBJ whole genome shotgun (WGS) entry which is preliminary data.</text>
</comment>
<protein>
    <recommendedName>
        <fullName evidence="3">Restriction endonuclease</fullName>
    </recommendedName>
</protein>
<dbReference type="Proteomes" id="UP001596087">
    <property type="component" value="Unassembled WGS sequence"/>
</dbReference>
<dbReference type="EMBL" id="JBHSKD010000018">
    <property type="protein sequence ID" value="MFC5177860.1"/>
    <property type="molecule type" value="Genomic_DNA"/>
</dbReference>
<reference evidence="2" key="1">
    <citation type="journal article" date="2019" name="Int. J. Syst. Evol. Microbiol.">
        <title>The Global Catalogue of Microorganisms (GCM) 10K type strain sequencing project: providing services to taxonomists for standard genome sequencing and annotation.</title>
        <authorList>
            <consortium name="The Broad Institute Genomics Platform"/>
            <consortium name="The Broad Institute Genome Sequencing Center for Infectious Disease"/>
            <person name="Wu L."/>
            <person name="Ma J."/>
        </authorList>
    </citation>
    <scope>NUCLEOTIDE SEQUENCE [LARGE SCALE GENOMIC DNA]</scope>
    <source>
        <strain evidence="2">DFY41</strain>
    </source>
</reference>
<organism evidence="1 2">
    <name type="scientific">Nocardioides taihuensis</name>
    <dbReference type="NCBI Taxonomy" id="1835606"/>
    <lineage>
        <taxon>Bacteria</taxon>
        <taxon>Bacillati</taxon>
        <taxon>Actinomycetota</taxon>
        <taxon>Actinomycetes</taxon>
        <taxon>Propionibacteriales</taxon>
        <taxon>Nocardioidaceae</taxon>
        <taxon>Nocardioides</taxon>
    </lineage>
</organism>
<proteinExistence type="predicted"/>
<sequence length="155" mass="17303">MDELANTLAAHIQQTAESIKALHIHGAPSKAIQDHFSSLLKDQMGFQEEVVLTPQSGFVTQARPDFYFDLGGSRGILAEVERGGTTTNNHDLKDLWKAHIAPDAQHLFLIVPVNNWRADGSPREKPYQLVSRRLGAFFGDPRREIDVLSVHVFGY</sequence>
<gene>
    <name evidence="1" type="ORF">ACFPGP_14350</name>
</gene>
<accession>A0ABW0BKK1</accession>